<reference evidence="2" key="2">
    <citation type="submission" date="2023-05" db="EMBL/GenBank/DDBJ databases">
        <authorList>
            <consortium name="Lawrence Berkeley National Laboratory"/>
            <person name="Steindorff A."/>
            <person name="Hensen N."/>
            <person name="Bonometti L."/>
            <person name="Westerberg I."/>
            <person name="Brannstrom I.O."/>
            <person name="Guillou S."/>
            <person name="Cros-Aarteil S."/>
            <person name="Calhoun S."/>
            <person name="Haridas S."/>
            <person name="Kuo A."/>
            <person name="Mondo S."/>
            <person name="Pangilinan J."/>
            <person name="Riley R."/>
            <person name="Labutti K."/>
            <person name="Andreopoulos B."/>
            <person name="Lipzen A."/>
            <person name="Chen C."/>
            <person name="Yanf M."/>
            <person name="Daum C."/>
            <person name="Ng V."/>
            <person name="Clum A."/>
            <person name="Ohm R."/>
            <person name="Martin F."/>
            <person name="Silar P."/>
            <person name="Natvig D."/>
            <person name="Lalanne C."/>
            <person name="Gautier V."/>
            <person name="Ament-Velasquez S.L."/>
            <person name="Kruys A."/>
            <person name="Hutchinson M.I."/>
            <person name="Powell A.J."/>
            <person name="Barry K."/>
            <person name="Miller A.N."/>
            <person name="Grigoriev I.V."/>
            <person name="Debuchy R."/>
            <person name="Gladieux P."/>
            <person name="Thoren M.H."/>
            <person name="Johannesson H."/>
        </authorList>
    </citation>
    <scope>NUCLEOTIDE SEQUENCE</scope>
    <source>
        <strain evidence="2">CBS 757.83</strain>
    </source>
</reference>
<proteinExistence type="predicted"/>
<reference evidence="2" key="1">
    <citation type="journal article" date="2023" name="Mol. Phylogenet. Evol.">
        <title>Genome-scale phylogeny and comparative genomics of the fungal order Sordariales.</title>
        <authorList>
            <person name="Hensen N."/>
            <person name="Bonometti L."/>
            <person name="Westerberg I."/>
            <person name="Brannstrom I.O."/>
            <person name="Guillou S."/>
            <person name="Cros-Aarteil S."/>
            <person name="Calhoun S."/>
            <person name="Haridas S."/>
            <person name="Kuo A."/>
            <person name="Mondo S."/>
            <person name="Pangilinan J."/>
            <person name="Riley R."/>
            <person name="LaButti K."/>
            <person name="Andreopoulos B."/>
            <person name="Lipzen A."/>
            <person name="Chen C."/>
            <person name="Yan M."/>
            <person name="Daum C."/>
            <person name="Ng V."/>
            <person name="Clum A."/>
            <person name="Steindorff A."/>
            <person name="Ohm R.A."/>
            <person name="Martin F."/>
            <person name="Silar P."/>
            <person name="Natvig D.O."/>
            <person name="Lalanne C."/>
            <person name="Gautier V."/>
            <person name="Ament-Velasquez S.L."/>
            <person name="Kruys A."/>
            <person name="Hutchinson M.I."/>
            <person name="Powell A.J."/>
            <person name="Barry K."/>
            <person name="Miller A.N."/>
            <person name="Grigoriev I.V."/>
            <person name="Debuchy R."/>
            <person name="Gladieux P."/>
            <person name="Hiltunen Thoren M."/>
            <person name="Johannesson H."/>
        </authorList>
    </citation>
    <scope>NUCLEOTIDE SEQUENCE</scope>
    <source>
        <strain evidence="2">CBS 757.83</strain>
    </source>
</reference>
<comment type="caution">
    <text evidence="2">The sequence shown here is derived from an EMBL/GenBank/DDBJ whole genome shotgun (WGS) entry which is preliminary data.</text>
</comment>
<name>A0AAN6QAA1_9PEZI</name>
<keyword evidence="3" id="KW-1185">Reference proteome</keyword>
<evidence type="ECO:0000313" key="3">
    <source>
        <dbReference type="Proteomes" id="UP001305647"/>
    </source>
</evidence>
<feature type="region of interest" description="Disordered" evidence="1">
    <location>
        <begin position="1"/>
        <end position="25"/>
    </location>
</feature>
<dbReference type="Proteomes" id="UP001305647">
    <property type="component" value="Unassembled WGS sequence"/>
</dbReference>
<sequence>MATTCAARSPSRLQAGPSYERSLSLMNEGPSDAEFNKITNCFPGLYRGRESDWFEPRHCNLEVKGMKQRE</sequence>
<accession>A0AAN6QAA1</accession>
<gene>
    <name evidence="2" type="ORF">N658DRAFT_491161</name>
</gene>
<dbReference type="EMBL" id="MU863624">
    <property type="protein sequence ID" value="KAK4106538.1"/>
    <property type="molecule type" value="Genomic_DNA"/>
</dbReference>
<organism evidence="2 3">
    <name type="scientific">Parathielavia hyrcaniae</name>
    <dbReference type="NCBI Taxonomy" id="113614"/>
    <lineage>
        <taxon>Eukaryota</taxon>
        <taxon>Fungi</taxon>
        <taxon>Dikarya</taxon>
        <taxon>Ascomycota</taxon>
        <taxon>Pezizomycotina</taxon>
        <taxon>Sordariomycetes</taxon>
        <taxon>Sordariomycetidae</taxon>
        <taxon>Sordariales</taxon>
        <taxon>Chaetomiaceae</taxon>
        <taxon>Parathielavia</taxon>
    </lineage>
</organism>
<evidence type="ECO:0000313" key="2">
    <source>
        <dbReference type="EMBL" id="KAK4106538.1"/>
    </source>
</evidence>
<protein>
    <submittedName>
        <fullName evidence="2">Uncharacterized protein</fullName>
    </submittedName>
</protein>
<dbReference type="AlphaFoldDB" id="A0AAN6QAA1"/>
<evidence type="ECO:0000256" key="1">
    <source>
        <dbReference type="SAM" id="MobiDB-lite"/>
    </source>
</evidence>